<reference evidence="2" key="1">
    <citation type="submission" date="2013-07" db="EMBL/GenBank/DDBJ databases">
        <title>The genome of an arbuscular mycorrhizal fungus provides insights into the evolution of the oldest plant symbiosis.</title>
        <authorList>
            <consortium name="DOE Joint Genome Institute"/>
            <person name="Tisserant E."/>
            <person name="Malbreil M."/>
            <person name="Kuo A."/>
            <person name="Kohler A."/>
            <person name="Symeonidi A."/>
            <person name="Balestrini R."/>
            <person name="Charron P."/>
            <person name="Duensing N."/>
            <person name="Frei-dit-Frey N."/>
            <person name="Gianinazzi-Pearson V."/>
            <person name="Gilbert B."/>
            <person name="Handa Y."/>
            <person name="Hijri M."/>
            <person name="Kaul R."/>
            <person name="Kawaguchi M."/>
            <person name="Krajinski F."/>
            <person name="Lammers P."/>
            <person name="Lapierre D."/>
            <person name="Masclaux F.G."/>
            <person name="Murat C."/>
            <person name="Morin E."/>
            <person name="Ndikumana S."/>
            <person name="Pagni M."/>
            <person name="Petitpierre D."/>
            <person name="Requena N."/>
            <person name="Rosikiewicz P."/>
            <person name="Riley R."/>
            <person name="Saito K."/>
            <person name="San Clemente H."/>
            <person name="Shapiro H."/>
            <person name="van Tuinen D."/>
            <person name="Becard G."/>
            <person name="Bonfante P."/>
            <person name="Paszkowski U."/>
            <person name="Shachar-Hill Y."/>
            <person name="Young J.P."/>
            <person name="Sanders I.R."/>
            <person name="Henrissat B."/>
            <person name="Rensing S.A."/>
            <person name="Grigoriev I.V."/>
            <person name="Corradi N."/>
            <person name="Roux C."/>
            <person name="Martin F."/>
        </authorList>
    </citation>
    <scope>NUCLEOTIDE SEQUENCE</scope>
    <source>
        <strain evidence="2">DAOM 197198</strain>
    </source>
</reference>
<gene>
    <name evidence="2" type="ORF">GLOINDRAFT_327667</name>
</gene>
<feature type="compositionally biased region" description="Polar residues" evidence="1">
    <location>
        <begin position="1"/>
        <end position="26"/>
    </location>
</feature>
<name>U9T2B5_RHIID</name>
<dbReference type="EMBL" id="KI295797">
    <property type="protein sequence ID" value="ESA02344.1"/>
    <property type="molecule type" value="Genomic_DNA"/>
</dbReference>
<dbReference type="VEuPathDB" id="FungiDB:RhiirFUN_000482"/>
<accession>U9T2B5</accession>
<organism evidence="2">
    <name type="scientific">Rhizophagus irregularis (strain DAOM 181602 / DAOM 197198 / MUCL 43194)</name>
    <name type="common">Arbuscular mycorrhizal fungus</name>
    <name type="synonym">Glomus intraradices</name>
    <dbReference type="NCBI Taxonomy" id="747089"/>
    <lineage>
        <taxon>Eukaryota</taxon>
        <taxon>Fungi</taxon>
        <taxon>Fungi incertae sedis</taxon>
        <taxon>Mucoromycota</taxon>
        <taxon>Glomeromycotina</taxon>
        <taxon>Glomeromycetes</taxon>
        <taxon>Glomerales</taxon>
        <taxon>Glomeraceae</taxon>
        <taxon>Rhizophagus</taxon>
    </lineage>
</organism>
<protein>
    <submittedName>
        <fullName evidence="2">Uncharacterized protein</fullName>
    </submittedName>
</protein>
<feature type="region of interest" description="Disordered" evidence="1">
    <location>
        <begin position="1"/>
        <end position="32"/>
    </location>
</feature>
<dbReference type="HOGENOM" id="CLU_2098126_0_0_1"/>
<sequence>MIFKGINSSSHGKNFAIQNSSNTQHPGASRPLRSLIIKSSKKLDEKLNNEDNEEYASKEYDFDINDVQRPSSSNVIFVRKSSSSLAIRKRNIEELNIIPQNNGKRIKTNENSKNEK</sequence>
<evidence type="ECO:0000256" key="1">
    <source>
        <dbReference type="SAM" id="MobiDB-lite"/>
    </source>
</evidence>
<dbReference type="AlphaFoldDB" id="U9T2B5"/>
<evidence type="ECO:0000313" key="2">
    <source>
        <dbReference type="EMBL" id="ESA02344.1"/>
    </source>
</evidence>
<proteinExistence type="predicted"/>